<dbReference type="InterPro" id="IPR011084">
    <property type="entry name" value="DRMBL"/>
</dbReference>
<dbReference type="InterPro" id="IPR013761">
    <property type="entry name" value="SAM/pointed_sf"/>
</dbReference>
<protein>
    <recommendedName>
        <fullName evidence="7">SAM domain-containing protein</fullName>
    </recommendedName>
</protein>
<comment type="similarity">
    <text evidence="2">Belongs to the DNA repair metallo-beta-lactamase (DRMBL) family.</text>
</comment>
<keyword evidence="9" id="KW-1185">Reference proteome</keyword>
<feature type="region of interest" description="Disordered" evidence="6">
    <location>
        <begin position="1"/>
        <end position="88"/>
    </location>
</feature>
<feature type="domain" description="SAM" evidence="7">
    <location>
        <begin position="283"/>
        <end position="338"/>
    </location>
</feature>
<dbReference type="Gramene" id="Manes.03G056300.1.v8.1">
    <property type="protein sequence ID" value="Manes.03G056300.1.v8.1.CDS"/>
    <property type="gene ID" value="Manes.03G056300.v8.1"/>
</dbReference>
<dbReference type="GO" id="GO:0035312">
    <property type="term" value="F:5'-3' DNA exonuclease activity"/>
    <property type="evidence" value="ECO:0000318"/>
    <property type="project" value="GO_Central"/>
</dbReference>
<dbReference type="SUPFAM" id="SSF56281">
    <property type="entry name" value="Metallo-hydrolase/oxidoreductase"/>
    <property type="match status" value="1"/>
</dbReference>
<dbReference type="PANTHER" id="PTHR23240:SF6">
    <property type="entry name" value="DNA CROSS-LINK REPAIR 1A PROTEIN"/>
    <property type="match status" value="1"/>
</dbReference>
<sequence>MPSKINASQPLSLSLANSIPHHHDDDDDFQIPLSQSQAFTIASTSRQPLKPSNNCRRPPKKPKRSTNPGKENVPSTRSLPNNKTPSVTDEEFNLYQNCSLDLIDSSIDCSHKNNDVNEDEQFQAKSFETESVKRKEGLEVNTGYLCNSIEARLIRSGVDSGVNPVGQGLNEADGLEDFHEYGDIDVLIKLCTDDTSEENKCISGADHGGCLVQCPLCGIDISDLSEESRLVHTNDCLDKEEKNAQEVAPANSDRGSDFAPQAVDDLVHSPGQVVDVPPVINCWLRNLGLERYEEAFVREEIDWDSLKWLTEEDLFSIGITALGPRKKILHALAELKKGCNTHASAEVGSCSVHEAGMQVGASKVIGNETSKPTANNLITNYFRVSANVRKKTGSISTERQELGKSHPDHVHKRLKKTNPVNNRKLKDIPLWCTIPGTPFRVDAFKYLRGDCIHWFLTHFHMDHYQGLTRSFCHGKIYCSMITARLVNMKIGIPWDKLQILPLNQTINIAGVKVTCLDANHCPGSIIILFEPPNDKAVLHTGDFRFCEEMASMTALQMCRIHTLILDTTYCNPKYDFPKQEAVIQFVIEAIQAESFNPKTLFLIGSYTIGKERLFLEVARLLRRKVHVTAAKFRLLECLGFSKEDMQWFTLNEQESQIHVVPMWTLASFKRLKHISNQYAGRFSLIVAFSPTGWTFGKGKKKSPGRRWQQGTIIRYEVPYSEHCSFTELKEFVKLVSPEKIIPSVNNDGPNSADSMVSLLLS</sequence>
<dbReference type="GO" id="GO:0006303">
    <property type="term" value="P:double-strand break repair via nonhomologous end joining"/>
    <property type="evidence" value="ECO:0000318"/>
    <property type="project" value="GO_Central"/>
</dbReference>
<comment type="caution">
    <text evidence="8">The sequence shown here is derived from an EMBL/GenBank/DDBJ whole genome shotgun (WGS) entry which is preliminary data.</text>
</comment>
<dbReference type="AlphaFoldDB" id="A0A2C9W4Z9"/>
<dbReference type="Gene3D" id="3.60.15.10">
    <property type="entry name" value="Ribonuclease Z/Hydroxyacylglutathione hydrolase-like"/>
    <property type="match status" value="1"/>
</dbReference>
<dbReference type="Gene3D" id="3.40.50.12650">
    <property type="match status" value="1"/>
</dbReference>
<reference evidence="9" key="1">
    <citation type="journal article" date="2016" name="Nat. Biotechnol.">
        <title>Sequencing wild and cultivated cassava and related species reveals extensive interspecific hybridization and genetic diversity.</title>
        <authorList>
            <person name="Bredeson J.V."/>
            <person name="Lyons J.B."/>
            <person name="Prochnik S.E."/>
            <person name="Wu G.A."/>
            <person name="Ha C.M."/>
            <person name="Edsinger-Gonzales E."/>
            <person name="Grimwood J."/>
            <person name="Schmutz J."/>
            <person name="Rabbi I.Y."/>
            <person name="Egesi C."/>
            <person name="Nauluvula P."/>
            <person name="Lebot V."/>
            <person name="Ndunguru J."/>
            <person name="Mkamilo G."/>
            <person name="Bart R.S."/>
            <person name="Setter T.L."/>
            <person name="Gleadow R.M."/>
            <person name="Kulakow P."/>
            <person name="Ferguson M.E."/>
            <person name="Rounsley S."/>
            <person name="Rokhsar D.S."/>
        </authorList>
    </citation>
    <scope>NUCLEOTIDE SEQUENCE [LARGE SCALE GENOMIC DNA]</scope>
    <source>
        <strain evidence="9">cv. AM560-2</strain>
    </source>
</reference>
<evidence type="ECO:0000256" key="1">
    <source>
        <dbReference type="ARBA" id="ARBA00004123"/>
    </source>
</evidence>
<organism evidence="8 9">
    <name type="scientific">Manihot esculenta</name>
    <name type="common">Cassava</name>
    <name type="synonym">Jatropha manihot</name>
    <dbReference type="NCBI Taxonomy" id="3983"/>
    <lineage>
        <taxon>Eukaryota</taxon>
        <taxon>Viridiplantae</taxon>
        <taxon>Streptophyta</taxon>
        <taxon>Embryophyta</taxon>
        <taxon>Tracheophyta</taxon>
        <taxon>Spermatophyta</taxon>
        <taxon>Magnoliopsida</taxon>
        <taxon>eudicotyledons</taxon>
        <taxon>Gunneridae</taxon>
        <taxon>Pentapetalae</taxon>
        <taxon>rosids</taxon>
        <taxon>fabids</taxon>
        <taxon>Malpighiales</taxon>
        <taxon>Euphorbiaceae</taxon>
        <taxon>Crotonoideae</taxon>
        <taxon>Manihoteae</taxon>
        <taxon>Manihot</taxon>
    </lineage>
</organism>
<evidence type="ECO:0000256" key="3">
    <source>
        <dbReference type="ARBA" id="ARBA00022763"/>
    </source>
</evidence>
<dbReference type="GO" id="GO:0005634">
    <property type="term" value="C:nucleus"/>
    <property type="evidence" value="ECO:0000318"/>
    <property type="project" value="GO_Central"/>
</dbReference>
<dbReference type="STRING" id="3983.A0A2C9W4Z9"/>
<dbReference type="EMBL" id="CM004389">
    <property type="protein sequence ID" value="OAY54202.1"/>
    <property type="molecule type" value="Genomic_DNA"/>
</dbReference>
<evidence type="ECO:0000313" key="9">
    <source>
        <dbReference type="Proteomes" id="UP000091857"/>
    </source>
</evidence>
<evidence type="ECO:0000259" key="7">
    <source>
        <dbReference type="PROSITE" id="PS50105"/>
    </source>
</evidence>
<dbReference type="CDD" id="cd09487">
    <property type="entry name" value="SAM_superfamily"/>
    <property type="match status" value="1"/>
</dbReference>
<dbReference type="FunFam" id="3.60.15.10:FF:000027">
    <property type="entry name" value="DNA ligase 6"/>
    <property type="match status" value="1"/>
</dbReference>
<dbReference type="PROSITE" id="PS50105">
    <property type="entry name" value="SAM_DOMAIN"/>
    <property type="match status" value="1"/>
</dbReference>
<dbReference type="SMART" id="SM00454">
    <property type="entry name" value="SAM"/>
    <property type="match status" value="1"/>
</dbReference>
<dbReference type="InterPro" id="IPR036866">
    <property type="entry name" value="RibonucZ/Hydroxyglut_hydro"/>
</dbReference>
<evidence type="ECO:0000256" key="2">
    <source>
        <dbReference type="ARBA" id="ARBA00010304"/>
    </source>
</evidence>
<keyword evidence="3" id="KW-0227">DNA damage</keyword>
<name>A0A2C9W4Z9_MANES</name>
<evidence type="ECO:0000256" key="4">
    <source>
        <dbReference type="ARBA" id="ARBA00023204"/>
    </source>
</evidence>
<comment type="subcellular location">
    <subcellularLocation>
        <location evidence="1">Nucleus</location>
    </subcellularLocation>
</comment>
<keyword evidence="5" id="KW-0539">Nucleus</keyword>
<dbReference type="InterPro" id="IPR001660">
    <property type="entry name" value="SAM"/>
</dbReference>
<dbReference type="OrthoDB" id="262529at2759"/>
<dbReference type="Proteomes" id="UP000091857">
    <property type="component" value="Chromosome 3"/>
</dbReference>
<feature type="compositionally biased region" description="Polar residues" evidence="6">
    <location>
        <begin position="65"/>
        <end position="87"/>
    </location>
</feature>
<feature type="compositionally biased region" description="Polar residues" evidence="6">
    <location>
        <begin position="32"/>
        <end position="55"/>
    </location>
</feature>
<proteinExistence type="inferred from homology"/>
<dbReference type="OMA" id="NHGKIYC"/>
<keyword evidence="4" id="KW-0234">DNA repair</keyword>
<feature type="compositionally biased region" description="Polar residues" evidence="6">
    <location>
        <begin position="1"/>
        <end position="17"/>
    </location>
</feature>
<dbReference type="GO" id="GO:0003684">
    <property type="term" value="F:damaged DNA binding"/>
    <property type="evidence" value="ECO:0000318"/>
    <property type="project" value="GO_Central"/>
</dbReference>
<evidence type="ECO:0000256" key="6">
    <source>
        <dbReference type="SAM" id="MobiDB-lite"/>
    </source>
</evidence>
<evidence type="ECO:0000256" key="5">
    <source>
        <dbReference type="ARBA" id="ARBA00023242"/>
    </source>
</evidence>
<dbReference type="FunFam" id="3.40.50.12650:FF:000004">
    <property type="entry name" value="DNA cross-link repair 1A protein"/>
    <property type="match status" value="1"/>
</dbReference>
<dbReference type="Pfam" id="PF07522">
    <property type="entry name" value="DRMBL"/>
    <property type="match status" value="1"/>
</dbReference>
<dbReference type="GO" id="GO:0036297">
    <property type="term" value="P:interstrand cross-link repair"/>
    <property type="evidence" value="ECO:0000318"/>
    <property type="project" value="GO_Central"/>
</dbReference>
<dbReference type="PANTHER" id="PTHR23240">
    <property type="entry name" value="DNA CROSS-LINK REPAIR PROTEIN PSO2/SNM1-RELATED"/>
    <property type="match status" value="1"/>
</dbReference>
<dbReference type="Gene3D" id="1.10.150.50">
    <property type="entry name" value="Transcription Factor, Ets-1"/>
    <property type="match status" value="1"/>
</dbReference>
<accession>A0A2C9W4Z9</accession>
<evidence type="ECO:0000313" key="8">
    <source>
        <dbReference type="EMBL" id="OAY54202.1"/>
    </source>
</evidence>
<gene>
    <name evidence="8" type="ORF">MANES_03G056300v8</name>
</gene>
<dbReference type="CDD" id="cd16273">
    <property type="entry name" value="SNM1A-1C-like_MBL-fold"/>
    <property type="match status" value="1"/>
</dbReference>
<dbReference type="Pfam" id="PF00536">
    <property type="entry name" value="SAM_1"/>
    <property type="match status" value="1"/>
</dbReference>
<dbReference type="SUPFAM" id="SSF47769">
    <property type="entry name" value="SAM/Pointed domain"/>
    <property type="match status" value="1"/>
</dbReference>